<protein>
    <submittedName>
        <fullName evidence="1">Uncharacterized protein</fullName>
    </submittedName>
</protein>
<dbReference type="Gramene" id="PRQ27959">
    <property type="protein sequence ID" value="PRQ27959"/>
    <property type="gene ID" value="RchiOBHm_Chr6g0310921"/>
</dbReference>
<dbReference type="PANTHER" id="PTHR37265:SF8">
    <property type="match status" value="1"/>
</dbReference>
<name>A0A2P6Q1F2_ROSCH</name>
<comment type="caution">
    <text evidence="1">The sequence shown here is derived from an EMBL/GenBank/DDBJ whole genome shotgun (WGS) entry which is preliminary data.</text>
</comment>
<evidence type="ECO:0000313" key="1">
    <source>
        <dbReference type="EMBL" id="PRQ27959.1"/>
    </source>
</evidence>
<dbReference type="EMBL" id="PDCK01000044">
    <property type="protein sequence ID" value="PRQ27959.1"/>
    <property type="molecule type" value="Genomic_DNA"/>
</dbReference>
<dbReference type="Proteomes" id="UP000238479">
    <property type="component" value="Chromosome 6"/>
</dbReference>
<evidence type="ECO:0000313" key="2">
    <source>
        <dbReference type="Proteomes" id="UP000238479"/>
    </source>
</evidence>
<dbReference type="PANTHER" id="PTHR37265">
    <property type="entry name" value="OS01G0195300 PROTEIN"/>
    <property type="match status" value="1"/>
</dbReference>
<organism evidence="1 2">
    <name type="scientific">Rosa chinensis</name>
    <name type="common">China rose</name>
    <dbReference type="NCBI Taxonomy" id="74649"/>
    <lineage>
        <taxon>Eukaryota</taxon>
        <taxon>Viridiplantae</taxon>
        <taxon>Streptophyta</taxon>
        <taxon>Embryophyta</taxon>
        <taxon>Tracheophyta</taxon>
        <taxon>Spermatophyta</taxon>
        <taxon>Magnoliopsida</taxon>
        <taxon>eudicotyledons</taxon>
        <taxon>Gunneridae</taxon>
        <taxon>Pentapetalae</taxon>
        <taxon>rosids</taxon>
        <taxon>fabids</taxon>
        <taxon>Rosales</taxon>
        <taxon>Rosaceae</taxon>
        <taxon>Rosoideae</taxon>
        <taxon>Rosoideae incertae sedis</taxon>
        <taxon>Rosa</taxon>
    </lineage>
</organism>
<proteinExistence type="predicted"/>
<reference evidence="1 2" key="1">
    <citation type="journal article" date="2018" name="Nat. Genet.">
        <title>The Rosa genome provides new insights in the design of modern roses.</title>
        <authorList>
            <person name="Bendahmane M."/>
        </authorList>
    </citation>
    <scope>NUCLEOTIDE SEQUENCE [LARGE SCALE GENOMIC DNA]</scope>
    <source>
        <strain evidence="2">cv. Old Blush</strain>
    </source>
</reference>
<sequence length="210" mass="22989">MRSPRHYSALQSYVADCHLSTPLFKPPFISSISSSPTLLWSSSFPPECLITGETSRKYMDVMSVVPDDVEELIPEVPIGEERIEKFMQELYKEMTTTTTGTATSAEKPSWTAAGYGATGQCLRWNGWESESCGAAVSDSESTVMAGVEYAGKMVPAPESGGLCGCKCWSNGGWWWLLGTGREERSTAVVGVGPRRIGRWTVRMRRSGLRG</sequence>
<gene>
    <name evidence="1" type="ORF">RchiOBHm_Chr6g0310921</name>
</gene>
<keyword evidence="2" id="KW-1185">Reference proteome</keyword>
<dbReference type="AlphaFoldDB" id="A0A2P6Q1F2"/>
<accession>A0A2P6Q1F2</accession>